<dbReference type="PANTHER" id="PTHR13267">
    <property type="entry name" value="ZINC FINGER PROTEIN 277"/>
    <property type="match status" value="1"/>
</dbReference>
<dbReference type="Pfam" id="PF12756">
    <property type="entry name" value="zf-C2H2_2"/>
    <property type="match status" value="2"/>
</dbReference>
<evidence type="ECO:0000256" key="13">
    <source>
        <dbReference type="SAM" id="MobiDB-lite"/>
    </source>
</evidence>
<feature type="transmembrane region" description="Helical" evidence="14">
    <location>
        <begin position="622"/>
        <end position="642"/>
    </location>
</feature>
<comment type="similarity">
    <text evidence="3">Belongs to the glyoxalase I family.</text>
</comment>
<dbReference type="GO" id="GO:0016020">
    <property type="term" value="C:membrane"/>
    <property type="evidence" value="ECO:0007669"/>
    <property type="project" value="UniProtKB-SubCell"/>
</dbReference>
<dbReference type="InterPro" id="IPR037523">
    <property type="entry name" value="VOC_core"/>
</dbReference>
<dbReference type="InterPro" id="IPR004360">
    <property type="entry name" value="Glyas_Fos-R_dOase_dom"/>
</dbReference>
<accession>A0A8J6L314</accession>
<dbReference type="PROSITE" id="PS50157">
    <property type="entry name" value="ZINC_FINGER_C2H2_2"/>
    <property type="match status" value="1"/>
</dbReference>
<comment type="pathway">
    <text evidence="2">Secondary metabolite metabolism; methylglyoxal degradation; (R)-lactate from methylglyoxal: step 1/2.</text>
</comment>
<dbReference type="NCBIfam" id="TIGR00068">
    <property type="entry name" value="glyox_I"/>
    <property type="match status" value="1"/>
</dbReference>
<feature type="binding site" evidence="10">
    <location>
        <position position="104"/>
    </location>
    <ligand>
        <name>substrate</name>
        <note>ligand shared between dimeric partners</note>
    </ligand>
</feature>
<dbReference type="GO" id="GO:0004462">
    <property type="term" value="F:lactoylglutathione lyase activity"/>
    <property type="evidence" value="ECO:0007669"/>
    <property type="project" value="UniProtKB-EC"/>
</dbReference>
<evidence type="ECO:0000256" key="11">
    <source>
        <dbReference type="PIRSR" id="PIRSR604361-3"/>
    </source>
</evidence>
<feature type="binding site" description="in other chain" evidence="11">
    <location>
        <position position="127"/>
    </location>
    <ligand>
        <name>Zn(2+)</name>
        <dbReference type="ChEBI" id="CHEBI:29105"/>
        <note>ligand shared between dimeric partners</note>
    </ligand>
</feature>
<dbReference type="InterPro" id="IPR029068">
    <property type="entry name" value="Glyas_Bleomycin-R_OHBP_Dase"/>
</dbReference>
<comment type="similarity">
    <text evidence="9">Belongs to the ZNF277 family.</text>
</comment>
<dbReference type="InterPro" id="IPR044777">
    <property type="entry name" value="SLC17A9-like"/>
</dbReference>
<reference evidence="18" key="2">
    <citation type="submission" date="2021-08" db="EMBL/GenBank/DDBJ databases">
        <authorList>
            <person name="Eriksson T."/>
        </authorList>
    </citation>
    <scope>NUCLEOTIDE SEQUENCE</scope>
    <source>
        <strain evidence="18">Stoneville</strain>
        <tissue evidence="18">Whole head</tissue>
    </source>
</reference>
<dbReference type="SUPFAM" id="SSF54593">
    <property type="entry name" value="Glyoxalase/Bleomycin resistance protein/Dihydroxybiphenyl dioxygenase"/>
    <property type="match status" value="1"/>
</dbReference>
<dbReference type="AlphaFoldDB" id="A0A8J6L314"/>
<dbReference type="SUPFAM" id="SSF103473">
    <property type="entry name" value="MFS general substrate transporter"/>
    <property type="match status" value="1"/>
</dbReference>
<dbReference type="SUPFAM" id="SSF57667">
    <property type="entry name" value="beta-beta-alpha zinc fingers"/>
    <property type="match status" value="2"/>
</dbReference>
<protein>
    <recommendedName>
        <fullName evidence="4">lactoylglutathione lyase</fullName>
        <ecNumber evidence="4">4.4.1.5</ecNumber>
    </recommendedName>
</protein>
<name>A0A8J6L314_TENMO</name>
<dbReference type="SMART" id="SM00355">
    <property type="entry name" value="ZnF_C2H2"/>
    <property type="match status" value="4"/>
</dbReference>
<feature type="binding site" evidence="10">
    <location>
        <position position="36"/>
    </location>
    <ligand>
        <name>substrate</name>
        <note>ligand shared between dimeric partners</note>
    </ligand>
</feature>
<dbReference type="PROSITE" id="PS00934">
    <property type="entry name" value="GLYOXALASE_I_1"/>
    <property type="match status" value="1"/>
</dbReference>
<dbReference type="Gene3D" id="3.10.180.10">
    <property type="entry name" value="2,3-Dihydroxybiphenyl 1,2-Dioxygenase, domain 1"/>
    <property type="match status" value="1"/>
</dbReference>
<dbReference type="InterPro" id="IPR013087">
    <property type="entry name" value="Znf_C2H2_type"/>
</dbReference>
<dbReference type="UniPathway" id="UPA00619">
    <property type="reaction ID" value="UER00675"/>
</dbReference>
<keyword evidence="14" id="KW-0812">Transmembrane</keyword>
<evidence type="ECO:0000256" key="10">
    <source>
        <dbReference type="PIRSR" id="PIRSR604361-2"/>
    </source>
</evidence>
<sequence length="1055" mass="120575">MGDATAPPISNDEAKQLSKEPPQETKDFIFQQTMYRIKDPRKSLPFYTEVLGMRLLQKMDFPAMKFSLYFMGYEDPKDVQGNLGTPDRGEWTFSRKATIELTHNWGTENDPDCKYHNGNSDPRGYGHIGVMVPDVGKACERFEKLGVNFIKRPQDGKMKDIAFITDPDGKVSPRVRFVKKAINKQGAYKRMFILTETAKEKKKLPNNQRFEMKNDNKMFGPLVFEDANCLDTEPEVTCVLCDNTFNLVVSFDIFVKHLFEAHQLVIEEVQNINNLPEYLLYWRDKFKMTPIEEIVPAIKIASSNQLYFLLSTLLKEDKDLRHRLRLEHVLKIQEFERTDQNYHRQCLFCKLNFEGTRADFVTHLISQHNLQLGNPQNLVYIEELVEKIDETLTKLVCIFCNRVFPERNILKEHMRKKLHKRLNRNNTEYDKYFIINYLEPDKKSRAIQKQNDCHSLFENSDPNDDEEYYDWNEKEDIITCLFCNKRETNINTLCLHMEADHDFDFAESTKSFDFYQKVKFVNYVRRQVHSKKCLFCNLSCKSSSNLQEHLFEEQHCKIPELKIFDQPEASVMARIRWLTRTSRIVALCSAANFINSADRVIMPIAIVPMTDMFQWTLHAQGWILSAFAFGYFTSQILGSFWASKLGAKNVLICSVLLWSIATFVTPFLAHSITALVICRIVLGFAEGLGLPTIFHLFAHSIPVEERSRAFSYLLASGSVGQTVASVLCPHLSWEACFYWFGSFGFVWVILWYFIYPEDAFSSEETIPLHMPKVISRSIRWADFILSKPLWAIYVAHFAMNWSSYIIMQWLPTYLARYLGGNAHSLSLTAVPYIVNSIFGVISGHVADGLLLNKSWSVLNVRRLMTSVGLVGPALFLAIFCVVDHLPFAVILVSISMGLSACNSAGHLSNHVDVAPNYAGTTFAISNTIATIPGILCGPVTASLVTASDGKWMTVFLGATETPIKEEISVAVADEKEKELENPAEKDEQEKEESGDEWISIQDKEKMVDEADEVSPAKELCPVQEVTLVRKASPAREVLLVDEVPPVEEVLSVKEA</sequence>
<feature type="domain" description="C2H2-type" evidence="15">
    <location>
        <begin position="395"/>
        <end position="424"/>
    </location>
</feature>
<evidence type="ECO:0000313" key="19">
    <source>
        <dbReference type="Proteomes" id="UP000719412"/>
    </source>
</evidence>
<feature type="region of interest" description="Disordered" evidence="13">
    <location>
        <begin position="972"/>
        <end position="1015"/>
    </location>
</feature>
<evidence type="ECO:0000256" key="1">
    <source>
        <dbReference type="ARBA" id="ARBA00004141"/>
    </source>
</evidence>
<feature type="transmembrane region" description="Helical" evidence="14">
    <location>
        <begin position="873"/>
        <end position="898"/>
    </location>
</feature>
<keyword evidence="14" id="KW-0472">Membrane</keyword>
<dbReference type="FunFam" id="1.20.1250.20:FF:000937">
    <property type="entry name" value="Putative inorganic phosphate cotransporter-like Protein"/>
    <property type="match status" value="1"/>
</dbReference>
<feature type="domain" description="Major facilitator superfamily (MFS) profile" evidence="16">
    <location>
        <begin position="584"/>
        <end position="976"/>
    </location>
</feature>
<evidence type="ECO:0000256" key="12">
    <source>
        <dbReference type="PROSITE-ProRule" id="PRU00042"/>
    </source>
</evidence>
<feature type="region of interest" description="Disordered" evidence="13">
    <location>
        <begin position="1"/>
        <end position="24"/>
    </location>
</feature>
<feature type="compositionally biased region" description="Basic and acidic residues" evidence="13">
    <location>
        <begin position="972"/>
        <end position="988"/>
    </location>
</feature>
<evidence type="ECO:0000256" key="4">
    <source>
        <dbReference type="ARBA" id="ARBA00012081"/>
    </source>
</evidence>
<evidence type="ECO:0000256" key="14">
    <source>
        <dbReference type="SAM" id="Phobius"/>
    </source>
</evidence>
<feature type="transmembrane region" description="Helical" evidence="14">
    <location>
        <begin position="674"/>
        <end position="697"/>
    </location>
</feature>
<evidence type="ECO:0000313" key="18">
    <source>
        <dbReference type="EMBL" id="KAH0809829.1"/>
    </source>
</evidence>
<evidence type="ECO:0000256" key="6">
    <source>
        <dbReference type="ARBA" id="ARBA00022771"/>
    </source>
</evidence>
<dbReference type="Pfam" id="PF07690">
    <property type="entry name" value="MFS_1"/>
    <property type="match status" value="1"/>
</dbReference>
<evidence type="ECO:0000256" key="3">
    <source>
        <dbReference type="ARBA" id="ARBA00010363"/>
    </source>
</evidence>
<dbReference type="CDD" id="cd17380">
    <property type="entry name" value="MFS_SLC17A9_like"/>
    <property type="match status" value="1"/>
</dbReference>
<keyword evidence="14" id="KW-1133">Transmembrane helix</keyword>
<dbReference type="PANTHER" id="PTHR13267:SF3">
    <property type="entry name" value="ZINC FINGER PROTEIN 277"/>
    <property type="match status" value="1"/>
</dbReference>
<dbReference type="GO" id="GO:0008270">
    <property type="term" value="F:zinc ion binding"/>
    <property type="evidence" value="ECO:0007669"/>
    <property type="project" value="UniProtKB-KW"/>
</dbReference>
<dbReference type="GO" id="GO:0015291">
    <property type="term" value="F:secondary active transmembrane transporter activity"/>
    <property type="evidence" value="ECO:0007669"/>
    <property type="project" value="UniProtKB-ARBA"/>
</dbReference>
<keyword evidence="6 12" id="KW-0863">Zinc-finger</keyword>
<dbReference type="InterPro" id="IPR041661">
    <property type="entry name" value="ZN622/Rei1/Reh1_Znf-C2H2"/>
</dbReference>
<proteinExistence type="inferred from homology"/>
<dbReference type="Proteomes" id="UP000719412">
    <property type="component" value="Unassembled WGS sequence"/>
</dbReference>
<gene>
    <name evidence="18" type="ORF">GEV33_012962</name>
</gene>
<dbReference type="InterPro" id="IPR004361">
    <property type="entry name" value="Glyoxalase_1"/>
</dbReference>
<evidence type="ECO:0000256" key="9">
    <source>
        <dbReference type="ARBA" id="ARBA00034119"/>
    </source>
</evidence>
<evidence type="ECO:0000259" key="15">
    <source>
        <dbReference type="PROSITE" id="PS50157"/>
    </source>
</evidence>
<feature type="binding site" evidence="10">
    <location>
        <position position="32"/>
    </location>
    <ligand>
        <name>substrate</name>
        <note>ligand shared between dimeric partners</note>
    </ligand>
</feature>
<comment type="caution">
    <text evidence="18">The sequence shown here is derived from an EMBL/GenBank/DDBJ whole genome shotgun (WGS) entry which is preliminary data.</text>
</comment>
<feature type="binding site" description="in other chain" evidence="10">
    <location>
        <position position="123"/>
    </location>
    <ligand>
        <name>substrate</name>
        <note>ligand shared between dimeric partners</note>
    </ligand>
</feature>
<feature type="transmembrane region" description="Helical" evidence="14">
    <location>
        <begin position="738"/>
        <end position="755"/>
    </location>
</feature>
<evidence type="ECO:0000259" key="16">
    <source>
        <dbReference type="PROSITE" id="PS50850"/>
    </source>
</evidence>
<feature type="binding site" evidence="11">
    <location>
        <position position="32"/>
    </location>
    <ligand>
        <name>Zn(2+)</name>
        <dbReference type="ChEBI" id="CHEBI:29105"/>
        <note>ligand shared between dimeric partners</note>
    </ligand>
</feature>
<feature type="compositionally biased region" description="Basic and acidic residues" evidence="13">
    <location>
        <begin position="12"/>
        <end position="24"/>
    </location>
</feature>
<feature type="transmembrane region" description="Helical" evidence="14">
    <location>
        <begin position="649"/>
        <end position="668"/>
    </location>
</feature>
<feature type="transmembrane region" description="Helical" evidence="14">
    <location>
        <begin position="830"/>
        <end position="852"/>
    </location>
</feature>
<evidence type="ECO:0000259" key="17">
    <source>
        <dbReference type="PROSITE" id="PS51819"/>
    </source>
</evidence>
<feature type="binding site" description="in other chain" evidence="10">
    <location>
        <begin position="157"/>
        <end position="158"/>
    </location>
    <ligand>
        <name>substrate</name>
        <note>ligand shared between dimeric partners</note>
    </ligand>
</feature>
<dbReference type="PROSITE" id="PS00028">
    <property type="entry name" value="ZINC_FINGER_C2H2_1"/>
    <property type="match status" value="1"/>
</dbReference>
<dbReference type="InterPro" id="IPR036236">
    <property type="entry name" value="Znf_C2H2_sf"/>
</dbReference>
<evidence type="ECO:0000256" key="5">
    <source>
        <dbReference type="ARBA" id="ARBA00022723"/>
    </source>
</evidence>
<dbReference type="InterPro" id="IPR040048">
    <property type="entry name" value="ZNF277"/>
</dbReference>
<comment type="cofactor">
    <cofactor evidence="11">
        <name>Zn(2+)</name>
        <dbReference type="ChEBI" id="CHEBI:29105"/>
    </cofactor>
    <text evidence="11">Binds 1 zinc ion per subunit. In the homodimer, two zinc ions are bound between subunits.</text>
</comment>
<dbReference type="InterPro" id="IPR018146">
    <property type="entry name" value="Glyoxalase_1_CS"/>
</dbReference>
<dbReference type="Pfam" id="PF00903">
    <property type="entry name" value="Glyoxalase"/>
    <property type="match status" value="1"/>
</dbReference>
<dbReference type="Gene3D" id="1.20.1250.20">
    <property type="entry name" value="MFS general substrate transporter like domains"/>
    <property type="match status" value="2"/>
</dbReference>
<dbReference type="InterPro" id="IPR011701">
    <property type="entry name" value="MFS"/>
</dbReference>
<keyword evidence="5 11" id="KW-0479">Metal-binding</keyword>
<keyword evidence="7 11" id="KW-0862">Zinc</keyword>
<evidence type="ECO:0000256" key="7">
    <source>
        <dbReference type="ARBA" id="ARBA00022833"/>
    </source>
</evidence>
<keyword evidence="8" id="KW-0456">Lyase</keyword>
<dbReference type="FunFam" id="1.20.1250.20:FF:000452">
    <property type="entry name" value="sialin-like isoform X1"/>
    <property type="match status" value="1"/>
</dbReference>
<dbReference type="InterPro" id="IPR036259">
    <property type="entry name" value="MFS_trans_sf"/>
</dbReference>
<feature type="domain" description="VOC" evidence="17">
    <location>
        <begin position="29"/>
        <end position="177"/>
    </location>
</feature>
<feature type="binding site" description="in other chain" evidence="10">
    <location>
        <position position="127"/>
    </location>
    <ligand>
        <name>substrate</name>
        <note>ligand shared between dimeric partners</note>
    </ligand>
</feature>
<feature type="transmembrane region" description="Helical" evidence="14">
    <location>
        <begin position="789"/>
        <end position="810"/>
    </location>
</feature>
<dbReference type="EMBL" id="JABDTM020027889">
    <property type="protein sequence ID" value="KAH0809829.1"/>
    <property type="molecule type" value="Genomic_DNA"/>
</dbReference>
<evidence type="ECO:0000256" key="8">
    <source>
        <dbReference type="ARBA" id="ARBA00023239"/>
    </source>
</evidence>
<dbReference type="PROSITE" id="PS51819">
    <property type="entry name" value="VOC"/>
    <property type="match status" value="1"/>
</dbReference>
<comment type="subcellular location">
    <subcellularLocation>
        <location evidence="1">Membrane</location>
        <topology evidence="1">Multi-pass membrane protein</topology>
    </subcellularLocation>
</comment>
<keyword evidence="19" id="KW-1185">Reference proteome</keyword>
<dbReference type="InterPro" id="IPR020846">
    <property type="entry name" value="MFS_dom"/>
</dbReference>
<evidence type="ECO:0000256" key="2">
    <source>
        <dbReference type="ARBA" id="ARBA00005008"/>
    </source>
</evidence>
<dbReference type="PROSITE" id="PS50850">
    <property type="entry name" value="MFS"/>
    <property type="match status" value="1"/>
</dbReference>
<dbReference type="CDD" id="cd07233">
    <property type="entry name" value="GlxI_Zn"/>
    <property type="match status" value="1"/>
</dbReference>
<organism evidence="18 19">
    <name type="scientific">Tenebrio molitor</name>
    <name type="common">Yellow mealworm beetle</name>
    <dbReference type="NCBI Taxonomy" id="7067"/>
    <lineage>
        <taxon>Eukaryota</taxon>
        <taxon>Metazoa</taxon>
        <taxon>Ecdysozoa</taxon>
        <taxon>Arthropoda</taxon>
        <taxon>Hexapoda</taxon>
        <taxon>Insecta</taxon>
        <taxon>Pterygota</taxon>
        <taxon>Neoptera</taxon>
        <taxon>Endopterygota</taxon>
        <taxon>Coleoptera</taxon>
        <taxon>Polyphaga</taxon>
        <taxon>Cucujiformia</taxon>
        <taxon>Tenebrionidae</taxon>
        <taxon>Tenebrio</taxon>
    </lineage>
</organism>
<feature type="binding site" evidence="11">
    <location>
        <position position="100"/>
    </location>
    <ligand>
        <name>Zn(2+)</name>
        <dbReference type="ChEBI" id="CHEBI:29105"/>
        <note>ligand shared between dimeric partners</note>
    </ligand>
</feature>
<reference evidence="18" key="1">
    <citation type="journal article" date="2020" name="J Insects Food Feed">
        <title>The yellow mealworm (Tenebrio molitor) genome: a resource for the emerging insects as food and feed industry.</title>
        <authorList>
            <person name="Eriksson T."/>
            <person name="Andere A."/>
            <person name="Kelstrup H."/>
            <person name="Emery V."/>
            <person name="Picard C."/>
        </authorList>
    </citation>
    <scope>NUCLEOTIDE SEQUENCE</scope>
    <source>
        <strain evidence="18">Stoneville</strain>
        <tissue evidence="18">Whole head</tissue>
    </source>
</reference>
<dbReference type="EC" id="4.4.1.5" evidence="4"/>